<evidence type="ECO:0000256" key="1">
    <source>
        <dbReference type="SAM" id="Phobius"/>
    </source>
</evidence>
<feature type="transmembrane region" description="Helical" evidence="1">
    <location>
        <begin position="120"/>
        <end position="139"/>
    </location>
</feature>
<reference evidence="2 3" key="1">
    <citation type="journal article" date="2014" name="Genome Biol. Evol.">
        <title>The secreted proteins of Achlya hypogyna and Thraustotheca clavata identify the ancestral oomycete secretome and reveal gene acquisitions by horizontal gene transfer.</title>
        <authorList>
            <person name="Misner I."/>
            <person name="Blouin N."/>
            <person name="Leonard G."/>
            <person name="Richards T.A."/>
            <person name="Lane C.E."/>
        </authorList>
    </citation>
    <scope>NUCLEOTIDE SEQUENCE [LARGE SCALE GENOMIC DNA]</scope>
    <source>
        <strain evidence="2 3">ATCC 34112</strain>
    </source>
</reference>
<dbReference type="Pfam" id="PF10067">
    <property type="entry name" value="DUF2306"/>
    <property type="match status" value="1"/>
</dbReference>
<sequence>MTSKKDMAVKVHMAAVVPAVALGAFILASKKGTRQHVIAGRLWTAAMFTAGISSIGIRNIMADGSMSPVHALGAATLLSVGKGNERVHIPLAVHVAAVIPASIIGGLVLASKKGTRRHVLLGRLWVGSMVTASISSFGLTEIIPNGSWSPIHALSIFTLYSLTKGIQAIRKGNVKAHKHNMIGCFMGLAGAGIFAVFSPGRRLNTWLADGTNPVLIHEKSLLEQKLK</sequence>
<feature type="transmembrane region" description="Helical" evidence="1">
    <location>
        <begin position="12"/>
        <end position="30"/>
    </location>
</feature>
<name>A0A1V9Z5I2_9STRA</name>
<gene>
    <name evidence="2" type="ORF">THRCLA_22325</name>
</gene>
<accession>A0A1V9Z5I2</accession>
<comment type="caution">
    <text evidence="2">The sequence shown here is derived from an EMBL/GenBank/DDBJ whole genome shotgun (WGS) entry which is preliminary data.</text>
</comment>
<dbReference type="EMBL" id="JNBS01002267">
    <property type="protein sequence ID" value="OQR93255.1"/>
    <property type="molecule type" value="Genomic_DNA"/>
</dbReference>
<proteinExistence type="predicted"/>
<keyword evidence="3" id="KW-1185">Reference proteome</keyword>
<evidence type="ECO:0000313" key="3">
    <source>
        <dbReference type="Proteomes" id="UP000243217"/>
    </source>
</evidence>
<protein>
    <submittedName>
        <fullName evidence="2">Membrane protein</fullName>
    </submittedName>
</protein>
<feature type="transmembrane region" description="Helical" evidence="1">
    <location>
        <begin position="87"/>
        <end position="108"/>
    </location>
</feature>
<keyword evidence="1" id="KW-0812">Transmembrane</keyword>
<feature type="transmembrane region" description="Helical" evidence="1">
    <location>
        <begin position="181"/>
        <end position="198"/>
    </location>
</feature>
<organism evidence="2 3">
    <name type="scientific">Thraustotheca clavata</name>
    <dbReference type="NCBI Taxonomy" id="74557"/>
    <lineage>
        <taxon>Eukaryota</taxon>
        <taxon>Sar</taxon>
        <taxon>Stramenopiles</taxon>
        <taxon>Oomycota</taxon>
        <taxon>Saprolegniomycetes</taxon>
        <taxon>Saprolegniales</taxon>
        <taxon>Achlyaceae</taxon>
        <taxon>Thraustotheca</taxon>
    </lineage>
</organism>
<evidence type="ECO:0000313" key="2">
    <source>
        <dbReference type="EMBL" id="OQR93255.1"/>
    </source>
</evidence>
<dbReference type="OrthoDB" id="77219at2759"/>
<feature type="transmembrane region" description="Helical" evidence="1">
    <location>
        <begin position="42"/>
        <end position="61"/>
    </location>
</feature>
<dbReference type="Proteomes" id="UP000243217">
    <property type="component" value="Unassembled WGS sequence"/>
</dbReference>
<keyword evidence="1" id="KW-0472">Membrane</keyword>
<keyword evidence="1" id="KW-1133">Transmembrane helix</keyword>
<dbReference type="InterPro" id="IPR018750">
    <property type="entry name" value="DUF2306_membrane"/>
</dbReference>
<dbReference type="AlphaFoldDB" id="A0A1V9Z5I2"/>